<dbReference type="Proteomes" id="UP000623687">
    <property type="component" value="Unassembled WGS sequence"/>
</dbReference>
<dbReference type="VEuPathDB" id="FungiDB:PC9H_005868"/>
<name>A0A8H6ZVW5_PLEOS</name>
<dbReference type="EMBL" id="JACETU010000004">
    <property type="protein sequence ID" value="KAF7430168.1"/>
    <property type="molecule type" value="Genomic_DNA"/>
</dbReference>
<evidence type="ECO:0000256" key="1">
    <source>
        <dbReference type="SAM" id="MobiDB-lite"/>
    </source>
</evidence>
<comment type="caution">
    <text evidence="2">The sequence shown here is derived from an EMBL/GenBank/DDBJ whole genome shotgun (WGS) entry which is preliminary data.</text>
</comment>
<dbReference type="RefSeq" id="XP_036631446.1">
    <property type="nucleotide sequence ID" value="XM_036775427.1"/>
</dbReference>
<dbReference type="GeneID" id="59375686"/>
<feature type="region of interest" description="Disordered" evidence="1">
    <location>
        <begin position="56"/>
        <end position="82"/>
    </location>
</feature>
<proteinExistence type="predicted"/>
<protein>
    <submittedName>
        <fullName evidence="2">Uncharacterized protein</fullName>
    </submittedName>
</protein>
<keyword evidence="3" id="KW-1185">Reference proteome</keyword>
<evidence type="ECO:0000313" key="2">
    <source>
        <dbReference type="EMBL" id="KAF7430168.1"/>
    </source>
</evidence>
<evidence type="ECO:0000313" key="3">
    <source>
        <dbReference type="Proteomes" id="UP000623687"/>
    </source>
</evidence>
<dbReference type="AlphaFoldDB" id="A0A8H6ZVW5"/>
<accession>A0A8H6ZVW5</accession>
<organism evidence="2 3">
    <name type="scientific">Pleurotus ostreatus</name>
    <name type="common">Oyster mushroom</name>
    <name type="synonym">White-rot fungus</name>
    <dbReference type="NCBI Taxonomy" id="5322"/>
    <lineage>
        <taxon>Eukaryota</taxon>
        <taxon>Fungi</taxon>
        <taxon>Dikarya</taxon>
        <taxon>Basidiomycota</taxon>
        <taxon>Agaricomycotina</taxon>
        <taxon>Agaricomycetes</taxon>
        <taxon>Agaricomycetidae</taxon>
        <taxon>Agaricales</taxon>
        <taxon>Pleurotineae</taxon>
        <taxon>Pleurotaceae</taxon>
        <taxon>Pleurotus</taxon>
    </lineage>
</organism>
<reference evidence="2" key="1">
    <citation type="submission" date="2019-07" db="EMBL/GenBank/DDBJ databases">
        <authorList>
            <person name="Palmer J.M."/>
        </authorList>
    </citation>
    <scope>NUCLEOTIDE SEQUENCE</scope>
    <source>
        <strain evidence="2">PC9</strain>
    </source>
</reference>
<sequence length="189" mass="20580">MAQLYLPPSRLQLVCSLRAMTPQGERVRLRLMGVGGSDLFGDAIELAGARPSFQRRPRTRFGAGTRAPFLRPNPRPRNNGIGHAEARRAQCFDSRRELGAQGEDGARTTREFYKTDTKLGGAGVRPATVEKVTSPTSAAPAFFHMRDTFSPPLLRKSPSTHGRAGSILFDAKDTLRSGASDVVETPRCS</sequence>
<gene>
    <name evidence="2" type="ORF">PC9H_005868</name>
</gene>